<comment type="caution">
    <text evidence="11">The sequence shown here is derived from an EMBL/GenBank/DDBJ whole genome shotgun (WGS) entry which is preliminary data.</text>
</comment>
<comment type="function">
    <text evidence="1 10">Role in flagellar biosynthesis.</text>
</comment>
<dbReference type="RefSeq" id="WP_263060748.1">
    <property type="nucleotide sequence ID" value="NZ_JAOUSE010000002.1"/>
</dbReference>
<keyword evidence="11" id="KW-0969">Cilium</keyword>
<evidence type="ECO:0000256" key="7">
    <source>
        <dbReference type="ARBA" id="ARBA00023136"/>
    </source>
</evidence>
<evidence type="ECO:0000256" key="4">
    <source>
        <dbReference type="ARBA" id="ARBA00022475"/>
    </source>
</evidence>
<evidence type="ECO:0000256" key="2">
    <source>
        <dbReference type="ARBA" id="ARBA00009772"/>
    </source>
</evidence>
<dbReference type="PANTHER" id="PTHR30065:SF1">
    <property type="entry name" value="SURFACE PRESENTATION OF ANTIGENS PROTEIN SPAR"/>
    <property type="match status" value="1"/>
</dbReference>
<feature type="transmembrane region" description="Helical" evidence="10">
    <location>
        <begin position="6"/>
        <end position="29"/>
    </location>
</feature>
<evidence type="ECO:0000256" key="6">
    <source>
        <dbReference type="ARBA" id="ARBA00022989"/>
    </source>
</evidence>
<evidence type="ECO:0000256" key="8">
    <source>
        <dbReference type="ARBA" id="ARBA00023143"/>
    </source>
</evidence>
<feature type="transmembrane region" description="Helical" evidence="10">
    <location>
        <begin position="166"/>
        <end position="199"/>
    </location>
</feature>
<comment type="similarity">
    <text evidence="2 10">Belongs to the FliR/MopE/SpaR family.</text>
</comment>
<keyword evidence="12" id="KW-1185">Reference proteome</keyword>
<evidence type="ECO:0000256" key="5">
    <source>
        <dbReference type="ARBA" id="ARBA00022692"/>
    </source>
</evidence>
<feature type="transmembrane region" description="Helical" evidence="10">
    <location>
        <begin position="41"/>
        <end position="61"/>
    </location>
</feature>
<dbReference type="EMBL" id="JAOUSE010000002">
    <property type="protein sequence ID" value="MCU9593078.1"/>
    <property type="molecule type" value="Genomic_DNA"/>
</dbReference>
<comment type="subcellular location">
    <subcellularLocation>
        <location evidence="10">Cell membrane</location>
        <topology evidence="10">Multi-pass membrane protein</topology>
    </subcellularLocation>
    <subcellularLocation>
        <location evidence="10">Bacterial flagellum basal body</location>
    </subcellularLocation>
</comment>
<dbReference type="InterPro" id="IPR002010">
    <property type="entry name" value="T3SS_IM_R"/>
</dbReference>
<feature type="transmembrane region" description="Helical" evidence="10">
    <location>
        <begin position="123"/>
        <end position="146"/>
    </location>
</feature>
<feature type="transmembrane region" description="Helical" evidence="10">
    <location>
        <begin position="73"/>
        <end position="97"/>
    </location>
</feature>
<protein>
    <recommendedName>
        <fullName evidence="3 9">Flagellar biosynthetic protein FliR</fullName>
    </recommendedName>
</protein>
<evidence type="ECO:0000313" key="12">
    <source>
        <dbReference type="Proteomes" id="UP001208656"/>
    </source>
</evidence>
<dbReference type="PANTHER" id="PTHR30065">
    <property type="entry name" value="FLAGELLAR BIOSYNTHETIC PROTEIN FLIR"/>
    <property type="match status" value="1"/>
</dbReference>
<evidence type="ECO:0000256" key="3">
    <source>
        <dbReference type="ARBA" id="ARBA00021717"/>
    </source>
</evidence>
<keyword evidence="7 10" id="KW-0472">Membrane</keyword>
<sequence length="263" mass="29154">METFINTIPIFLLIFIRVISFIMIVPIFSYGTIPTMFKIGLAFYLAYIMVFVIEVVDPIAFDGMYILLLVKEILVGISIGLIAYILISAIQTAGGLIDFQMGFALANVVDPQTGAQSPIMGQYLYMFALLFLLSVDGHHLLIDGIFYSYQFIPIDQSFITFGEQNIIVMIAKILSAMFLIAFQISIPVIACLFIVDLALGIIARTVPQMNIFVIGLPVKILVGFILLFIIIGVMIFSVQSLFDLLLHALRDFMALLGQPLSSS</sequence>
<keyword evidence="6 10" id="KW-1133">Transmembrane helix</keyword>
<evidence type="ECO:0000256" key="9">
    <source>
        <dbReference type="NCBIfam" id="TIGR01400"/>
    </source>
</evidence>
<evidence type="ECO:0000256" key="10">
    <source>
        <dbReference type="RuleBase" id="RU362071"/>
    </source>
</evidence>
<gene>
    <name evidence="11" type="primary">fliR</name>
    <name evidence="11" type="ORF">OEV82_01240</name>
</gene>
<dbReference type="Pfam" id="PF01311">
    <property type="entry name" value="Bac_export_1"/>
    <property type="match status" value="1"/>
</dbReference>
<reference evidence="11 12" key="1">
    <citation type="submission" date="2022-10" db="EMBL/GenBank/DDBJ databases">
        <title>Description of Fervidibacillus gen. nov. in the family Fervidibacillaceae fam. nov. with two species, Fervidibacillus albus sp. nov., and Fervidibacillus halotolerans sp. nov., isolated from tidal flat sediments.</title>
        <authorList>
            <person name="Kwon K.K."/>
            <person name="Yang S.-H."/>
        </authorList>
    </citation>
    <scope>NUCLEOTIDE SEQUENCE [LARGE SCALE GENOMIC DNA]</scope>
    <source>
        <strain evidence="11 12">DSM 23332</strain>
    </source>
</reference>
<keyword evidence="5 10" id="KW-0812">Transmembrane</keyword>
<accession>A0ABT2WBM3</accession>
<dbReference type="PRINTS" id="PR00953">
    <property type="entry name" value="TYPE3IMRPROT"/>
</dbReference>
<dbReference type="NCBIfam" id="TIGR01400">
    <property type="entry name" value="fliR"/>
    <property type="match status" value="1"/>
</dbReference>
<feature type="transmembrane region" description="Helical" evidence="10">
    <location>
        <begin position="211"/>
        <end position="236"/>
    </location>
</feature>
<keyword evidence="11" id="KW-0282">Flagellum</keyword>
<dbReference type="Proteomes" id="UP001208656">
    <property type="component" value="Unassembled WGS sequence"/>
</dbReference>
<evidence type="ECO:0000256" key="1">
    <source>
        <dbReference type="ARBA" id="ARBA00002578"/>
    </source>
</evidence>
<keyword evidence="11" id="KW-0966">Cell projection</keyword>
<evidence type="ECO:0000313" key="11">
    <source>
        <dbReference type="EMBL" id="MCU9593078.1"/>
    </source>
</evidence>
<dbReference type="InterPro" id="IPR006303">
    <property type="entry name" value="FliR"/>
</dbReference>
<name>A0ABT2WBM3_9BACI</name>
<keyword evidence="8 10" id="KW-0975">Bacterial flagellum</keyword>
<keyword evidence="4 10" id="KW-1003">Cell membrane</keyword>
<proteinExistence type="inferred from homology"/>
<organism evidence="11 12">
    <name type="scientific">Pallidibacillus thermolactis</name>
    <dbReference type="NCBI Taxonomy" id="251051"/>
    <lineage>
        <taxon>Bacteria</taxon>
        <taxon>Bacillati</taxon>
        <taxon>Bacillota</taxon>
        <taxon>Bacilli</taxon>
        <taxon>Bacillales</taxon>
        <taxon>Bacillaceae</taxon>
        <taxon>Pallidibacillus</taxon>
    </lineage>
</organism>